<protein>
    <recommendedName>
        <fullName evidence="1">Protein kinase domain-containing protein</fullName>
    </recommendedName>
</protein>
<dbReference type="PANTHER" id="PTHR44167">
    <property type="entry name" value="OVARIAN-SPECIFIC SERINE/THREONINE-PROTEIN KINASE LOK-RELATED"/>
    <property type="match status" value="1"/>
</dbReference>
<dbReference type="GO" id="GO:0005524">
    <property type="term" value="F:ATP binding"/>
    <property type="evidence" value="ECO:0007669"/>
    <property type="project" value="InterPro"/>
</dbReference>
<sequence length="393" mass="45805">MSVSSSTYISKSMSHLPYVIQSFLQCDPENNVYIVKLGHSVYSPTLFVLKTTYECLAAQEKKIASKLHDSPYILCALTDEEDKQIVLNQEDTQTRLYCIQYPLLLSSPHRVVTPYCPKGDLFDFFTSQYVNVKKVLPWSVLRGIAFQLVTCLHHLHSRKMYHHDVKLEQFLICEKGTILLGDLETVADMSKSRNIDSSPVSDIWTEFNSLFSMTDSYTPPEQWAVIDNFLDEHLGLYQCDNTQDTQKLKKGISRALENPQWSPVLHLHISNSWADYFALGKMLYILGFGVPPFASARLLNHKETPHYISWVYHRKRFWKWTQDQWLKTYFDEKQPSDIDDVELELFTSLIDTLMDPCEMTRCSTLNEFMGSSWMKRFTPEEDKETRHLLDTFK</sequence>
<dbReference type="SUPFAM" id="SSF56112">
    <property type="entry name" value="Protein kinase-like (PK-like)"/>
    <property type="match status" value="1"/>
</dbReference>
<reference evidence="2" key="1">
    <citation type="submission" date="2018-10" db="EMBL/GenBank/DDBJ databases">
        <title>Hidden diversity of soil giant viruses.</title>
        <authorList>
            <person name="Schulz F."/>
            <person name="Alteio L."/>
            <person name="Goudeau D."/>
            <person name="Ryan E.M."/>
            <person name="Malmstrom R.R."/>
            <person name="Blanchard J."/>
            <person name="Woyke T."/>
        </authorList>
    </citation>
    <scope>NUCLEOTIDE SEQUENCE</scope>
    <source>
        <strain evidence="2">SYV1</strain>
    </source>
</reference>
<evidence type="ECO:0000259" key="1">
    <source>
        <dbReference type="PROSITE" id="PS50011"/>
    </source>
</evidence>
<evidence type="ECO:0000313" key="2">
    <source>
        <dbReference type="EMBL" id="AYV86705.1"/>
    </source>
</evidence>
<dbReference type="SMART" id="SM00220">
    <property type="entry name" value="S_TKc"/>
    <property type="match status" value="1"/>
</dbReference>
<dbReference type="PANTHER" id="PTHR44167:SF30">
    <property type="entry name" value="PHOSPHORYLASE KINASE"/>
    <property type="match status" value="1"/>
</dbReference>
<organism evidence="2">
    <name type="scientific">Sylvanvirus sp</name>
    <dbReference type="NCBI Taxonomy" id="2487774"/>
    <lineage>
        <taxon>Viruses</taxon>
    </lineage>
</organism>
<dbReference type="Gene3D" id="1.10.510.10">
    <property type="entry name" value="Transferase(Phosphotransferase) domain 1"/>
    <property type="match status" value="1"/>
</dbReference>
<dbReference type="InterPro" id="IPR000719">
    <property type="entry name" value="Prot_kinase_dom"/>
</dbReference>
<name>A0A3G5AHM3_9VIRU</name>
<dbReference type="GO" id="GO:0004674">
    <property type="term" value="F:protein serine/threonine kinase activity"/>
    <property type="evidence" value="ECO:0007669"/>
    <property type="project" value="TreeGrafter"/>
</dbReference>
<accession>A0A3G5AHM3</accession>
<dbReference type="InterPro" id="IPR011009">
    <property type="entry name" value="Kinase-like_dom_sf"/>
</dbReference>
<dbReference type="PROSITE" id="PS50011">
    <property type="entry name" value="PROTEIN_KINASE_DOM"/>
    <property type="match status" value="1"/>
</dbReference>
<gene>
    <name evidence="2" type="ORF">Sylvanvirus7_3</name>
</gene>
<proteinExistence type="predicted"/>
<dbReference type="Pfam" id="PF00069">
    <property type="entry name" value="Pkinase"/>
    <property type="match status" value="1"/>
</dbReference>
<dbReference type="EMBL" id="MK072513">
    <property type="protein sequence ID" value="AYV86705.1"/>
    <property type="molecule type" value="Genomic_DNA"/>
</dbReference>
<feature type="domain" description="Protein kinase" evidence="1">
    <location>
        <begin position="1"/>
        <end position="374"/>
    </location>
</feature>